<dbReference type="InterPro" id="IPR007036">
    <property type="entry name" value="Aste_AspA_hybrid_dom"/>
</dbReference>
<dbReference type="PIRSF" id="PIRSF018001">
    <property type="entry name" value="Aspartoacylase"/>
    <property type="match status" value="1"/>
</dbReference>
<dbReference type="OrthoDB" id="531770at2"/>
<dbReference type="Proteomes" id="UP000245790">
    <property type="component" value="Unassembled WGS sequence"/>
</dbReference>
<dbReference type="InterPro" id="IPR016708">
    <property type="entry name" value="Aspartoacylase"/>
</dbReference>
<accession>A0A316FIB0</accession>
<dbReference type="Gene3D" id="2.20.25.160">
    <property type="match status" value="1"/>
</dbReference>
<dbReference type="NCBIfam" id="NF002601">
    <property type="entry name" value="PRK02259.1"/>
    <property type="match status" value="1"/>
</dbReference>
<dbReference type="Gene3D" id="3.40.630.10">
    <property type="entry name" value="Zn peptidases"/>
    <property type="match status" value="1"/>
</dbReference>
<evidence type="ECO:0000259" key="7">
    <source>
        <dbReference type="Pfam" id="PF04952"/>
    </source>
</evidence>
<comment type="caution">
    <text evidence="9">The sequence shown here is derived from an EMBL/GenBank/DDBJ whole genome shotgun (WGS) entry which is preliminary data.</text>
</comment>
<feature type="binding site" evidence="6">
    <location>
        <position position="18"/>
    </location>
    <ligand>
        <name>Zn(2+)</name>
        <dbReference type="ChEBI" id="CHEBI:29105"/>
    </ligand>
</feature>
<evidence type="ECO:0000313" key="10">
    <source>
        <dbReference type="Proteomes" id="UP000245790"/>
    </source>
</evidence>
<feature type="binding site" evidence="6">
    <location>
        <position position="21"/>
    </location>
    <ligand>
        <name>Zn(2+)</name>
        <dbReference type="ChEBI" id="CHEBI:29105"/>
    </ligand>
</feature>
<dbReference type="GO" id="GO:0016811">
    <property type="term" value="F:hydrolase activity, acting on carbon-nitrogen (but not peptide) bonds, in linear amides"/>
    <property type="evidence" value="ECO:0007669"/>
    <property type="project" value="InterPro"/>
</dbReference>
<evidence type="ECO:0000256" key="5">
    <source>
        <dbReference type="PIRSR" id="PIRSR018001-1"/>
    </source>
</evidence>
<evidence type="ECO:0000259" key="8">
    <source>
        <dbReference type="Pfam" id="PF24827"/>
    </source>
</evidence>
<keyword evidence="10" id="KW-1185">Reference proteome</keyword>
<dbReference type="Pfam" id="PF04952">
    <property type="entry name" value="AstE_AspA_hybrid"/>
    <property type="match status" value="1"/>
</dbReference>
<feature type="domain" description="AstE/AspA barrel-sandwich hybrid" evidence="7">
    <location>
        <begin position="211"/>
        <end position="305"/>
    </location>
</feature>
<comment type="similarity">
    <text evidence="1">Belongs to the AspA/AstE family. Aspartoacylase subfamily.</text>
</comment>
<dbReference type="InterPro" id="IPR050178">
    <property type="entry name" value="AspA/AstE_fam"/>
</dbReference>
<dbReference type="PANTHER" id="PTHR15162">
    <property type="entry name" value="ASPARTOACYLASE"/>
    <property type="match status" value="1"/>
</dbReference>
<feature type="active site" description="Proton donor/acceptor" evidence="5">
    <location>
        <position position="169"/>
    </location>
</feature>
<keyword evidence="3" id="KW-0378">Hydrolase</keyword>
<dbReference type="AlphaFoldDB" id="A0A316FIB0"/>
<evidence type="ECO:0000256" key="3">
    <source>
        <dbReference type="ARBA" id="ARBA00022801"/>
    </source>
</evidence>
<evidence type="ECO:0000313" key="9">
    <source>
        <dbReference type="EMBL" id="PWK47832.1"/>
    </source>
</evidence>
<reference evidence="9 10" key="1">
    <citation type="submission" date="2018-05" db="EMBL/GenBank/DDBJ databases">
        <title>Genomic Encyclopedia of Type Strains, Phase IV (KMG-IV): sequencing the most valuable type-strain genomes for metagenomic binning, comparative biology and taxonomic classification.</title>
        <authorList>
            <person name="Goeker M."/>
        </authorList>
    </citation>
    <scope>NUCLEOTIDE SEQUENCE [LARGE SCALE GENOMIC DNA]</scope>
    <source>
        <strain evidence="9 10">DSM 25350</strain>
    </source>
</reference>
<dbReference type="GO" id="GO:0005829">
    <property type="term" value="C:cytosol"/>
    <property type="evidence" value="ECO:0007669"/>
    <property type="project" value="TreeGrafter"/>
</dbReference>
<keyword evidence="4 6" id="KW-0862">Zinc</keyword>
<dbReference type="GO" id="GO:0046872">
    <property type="term" value="F:metal ion binding"/>
    <property type="evidence" value="ECO:0007669"/>
    <property type="project" value="UniProtKB-KW"/>
</dbReference>
<organism evidence="9 10">
    <name type="scientific">Pleionea mediterranea</name>
    <dbReference type="NCBI Taxonomy" id="523701"/>
    <lineage>
        <taxon>Bacteria</taxon>
        <taxon>Pseudomonadati</taxon>
        <taxon>Pseudomonadota</taxon>
        <taxon>Gammaproteobacteria</taxon>
        <taxon>Oceanospirillales</taxon>
        <taxon>Pleioneaceae</taxon>
        <taxon>Pleionea</taxon>
    </lineage>
</organism>
<feature type="binding site" evidence="6">
    <location>
        <position position="110"/>
    </location>
    <ligand>
        <name>Zn(2+)</name>
        <dbReference type="ChEBI" id="CHEBI:29105"/>
    </ligand>
</feature>
<sequence length="311" mass="35350">MSDSLKVIKKVLIVGGTHGNESTGVYLLRKWQQRPELLERDGLQIDTLLANPKAVTANQRYIDKDLNRCFSSAVLNDKSLQGEEINLAHKLVKQLGGKGQCQYDLIIDLHTSTASMGANLVLTRHDKFHHTMMAYMSKQRDDVVVTSEAEMIPDHHFLCALADKNLIVEIGPVAQGLLHHETIEKTEQVTYQLLDFVERWNQQNLTDIPSKLTVYEYTGKVCFPTDENGNISATISKTIQGKDFQSLDDEAIVFNTMEDKDIVIGDIKKYREKFSYVHPDNETLFLSFINEAAYYDNQFAFCTLKKKTIDL</sequence>
<evidence type="ECO:0000256" key="6">
    <source>
        <dbReference type="PIRSR" id="PIRSR018001-3"/>
    </source>
</evidence>
<dbReference type="HAMAP" id="MF_00704">
    <property type="entry name" value="Aspartoacylase"/>
    <property type="match status" value="1"/>
</dbReference>
<dbReference type="Pfam" id="PF24827">
    <property type="entry name" value="AstE_AspA_cat"/>
    <property type="match status" value="1"/>
</dbReference>
<dbReference type="RefSeq" id="WP_109764371.1">
    <property type="nucleotide sequence ID" value="NZ_QGGU01000010.1"/>
</dbReference>
<protein>
    <submittedName>
        <fullName evidence="9">Aspartoacylase</fullName>
    </submittedName>
</protein>
<proteinExistence type="inferred from homology"/>
<name>A0A316FIB0_9GAMM</name>
<keyword evidence="2 6" id="KW-0479">Metal-binding</keyword>
<dbReference type="InterPro" id="IPR055438">
    <property type="entry name" value="AstE_AspA_cat"/>
</dbReference>
<gene>
    <name evidence="9" type="ORF">C8D97_11044</name>
</gene>
<evidence type="ECO:0000256" key="4">
    <source>
        <dbReference type="ARBA" id="ARBA00022833"/>
    </source>
</evidence>
<dbReference type="EMBL" id="QGGU01000010">
    <property type="protein sequence ID" value="PWK47832.1"/>
    <property type="molecule type" value="Genomic_DNA"/>
</dbReference>
<dbReference type="GO" id="GO:0016788">
    <property type="term" value="F:hydrolase activity, acting on ester bonds"/>
    <property type="evidence" value="ECO:0007669"/>
    <property type="project" value="InterPro"/>
</dbReference>
<comment type="cofactor">
    <cofactor evidence="6">
        <name>Zn(2+)</name>
        <dbReference type="ChEBI" id="CHEBI:29105"/>
    </cofactor>
    <text evidence="6">Binds 1 zinc ion per subunit.</text>
</comment>
<evidence type="ECO:0000256" key="2">
    <source>
        <dbReference type="ARBA" id="ARBA00022723"/>
    </source>
</evidence>
<feature type="domain" description="Succinylglutamate desuccinylase/Aspartoacylase catalytic" evidence="8">
    <location>
        <begin position="8"/>
        <end position="196"/>
    </location>
</feature>
<dbReference type="PANTHER" id="PTHR15162:SF7">
    <property type="entry name" value="SUCCINYLGLUTAMATE DESUCCINYLASE"/>
    <property type="match status" value="1"/>
</dbReference>
<evidence type="ECO:0000256" key="1">
    <source>
        <dbReference type="ARBA" id="ARBA00006173"/>
    </source>
</evidence>
<dbReference type="SUPFAM" id="SSF53187">
    <property type="entry name" value="Zn-dependent exopeptidases"/>
    <property type="match status" value="1"/>
</dbReference>